<sequence length="324" mass="36077">MAAELALPGQVNLDVPRWDQSTFWGRFKHFFAITDWRKALYTNDQLDQAKELVEDYRQGKATKVTIDELWHAKHLVNSAFHPDSGERMNLMGRMSFQVPGGMAITGAMMQWYRTVPAVIFWQWINQSFNALVNYTNRNAKSTITGKQIGIAYVSATSSAVAVSVGLNTLVKSAPPLLARWVPFIAVASANCVNIPLTRQREIIDGIVVFDENNNPVGKSKKAAKKGITQVVISRVTMAAPGMIIIPIIMEKIENYPFMQRIKPMHGPLQMLMCGVGLCFMVPAACSIFPQRCSMSVDKLEPEAQEAIRKRAGPAIKTVYFNKGL</sequence>
<protein>
    <recommendedName>
        <fullName evidence="9">Sidoreflexin</fullName>
    </recommendedName>
</protein>
<comment type="caution">
    <text evidence="10">The sequence shown here is derived from an EMBL/GenBank/DDBJ whole genome shotgun (WGS) entry which is preliminary data.</text>
</comment>
<evidence type="ECO:0000256" key="5">
    <source>
        <dbReference type="ARBA" id="ARBA00022970"/>
    </source>
</evidence>
<comment type="subcellular location">
    <subcellularLocation>
        <location evidence="1 9">Mitochondrion membrane</location>
        <topology evidence="1 9">Multi-pass membrane protein</topology>
    </subcellularLocation>
</comment>
<dbReference type="Proteomes" id="UP001163046">
    <property type="component" value="Unassembled WGS sequence"/>
</dbReference>
<evidence type="ECO:0000256" key="9">
    <source>
        <dbReference type="RuleBase" id="RU362000"/>
    </source>
</evidence>
<dbReference type="GO" id="GO:0140300">
    <property type="term" value="P:serine import into mitochondrion"/>
    <property type="evidence" value="ECO:0007669"/>
    <property type="project" value="TreeGrafter"/>
</dbReference>
<organism evidence="10 11">
    <name type="scientific">Desmophyllum pertusum</name>
    <dbReference type="NCBI Taxonomy" id="174260"/>
    <lineage>
        <taxon>Eukaryota</taxon>
        <taxon>Metazoa</taxon>
        <taxon>Cnidaria</taxon>
        <taxon>Anthozoa</taxon>
        <taxon>Hexacorallia</taxon>
        <taxon>Scleractinia</taxon>
        <taxon>Caryophylliina</taxon>
        <taxon>Caryophylliidae</taxon>
        <taxon>Desmophyllum</taxon>
    </lineage>
</organism>
<keyword evidence="4 9" id="KW-0812">Transmembrane</keyword>
<name>A0A9W9YE03_9CNID</name>
<comment type="caution">
    <text evidence="9">Lacks conserved residue(s) required for the propagation of feature annotation.</text>
</comment>
<dbReference type="GO" id="GO:0005743">
    <property type="term" value="C:mitochondrial inner membrane"/>
    <property type="evidence" value="ECO:0007669"/>
    <property type="project" value="TreeGrafter"/>
</dbReference>
<evidence type="ECO:0000256" key="8">
    <source>
        <dbReference type="ARBA" id="ARBA00023136"/>
    </source>
</evidence>
<keyword evidence="3" id="KW-0813">Transport</keyword>
<proteinExistence type="inferred from homology"/>
<evidence type="ECO:0000313" key="10">
    <source>
        <dbReference type="EMBL" id="KAJ7336672.1"/>
    </source>
</evidence>
<evidence type="ECO:0000256" key="7">
    <source>
        <dbReference type="ARBA" id="ARBA00023128"/>
    </source>
</evidence>
<gene>
    <name evidence="10" type="primary">SFXN2</name>
    <name evidence="10" type="ORF">OS493_011893</name>
</gene>
<reference evidence="10" key="1">
    <citation type="submission" date="2023-01" db="EMBL/GenBank/DDBJ databases">
        <title>Genome assembly of the deep-sea coral Lophelia pertusa.</title>
        <authorList>
            <person name="Herrera S."/>
            <person name="Cordes E."/>
        </authorList>
    </citation>
    <scope>NUCLEOTIDE SEQUENCE</scope>
    <source>
        <strain evidence="10">USNM1676648</strain>
        <tissue evidence="10">Polyp</tissue>
    </source>
</reference>
<dbReference type="OrthoDB" id="6608471at2759"/>
<keyword evidence="5" id="KW-0029">Amino-acid transport</keyword>
<dbReference type="Pfam" id="PF03820">
    <property type="entry name" value="SFXNs"/>
    <property type="match status" value="1"/>
</dbReference>
<evidence type="ECO:0000256" key="2">
    <source>
        <dbReference type="ARBA" id="ARBA00005974"/>
    </source>
</evidence>
<dbReference type="GO" id="GO:0015075">
    <property type="term" value="F:monoatomic ion transmembrane transporter activity"/>
    <property type="evidence" value="ECO:0007669"/>
    <property type="project" value="InterPro"/>
</dbReference>
<keyword evidence="6 9" id="KW-1133">Transmembrane helix</keyword>
<evidence type="ECO:0000256" key="1">
    <source>
        <dbReference type="ARBA" id="ARBA00004225"/>
    </source>
</evidence>
<evidence type="ECO:0000256" key="4">
    <source>
        <dbReference type="ARBA" id="ARBA00022692"/>
    </source>
</evidence>
<dbReference type="PANTHER" id="PTHR11153:SF14">
    <property type="entry name" value="SIDEROFLEXIN-2"/>
    <property type="match status" value="1"/>
</dbReference>
<evidence type="ECO:0000256" key="6">
    <source>
        <dbReference type="ARBA" id="ARBA00022989"/>
    </source>
</evidence>
<keyword evidence="8 9" id="KW-0472">Membrane</keyword>
<keyword evidence="11" id="KW-1185">Reference proteome</keyword>
<dbReference type="PANTHER" id="PTHR11153">
    <property type="entry name" value="SIDEROFLEXIN"/>
    <property type="match status" value="1"/>
</dbReference>
<keyword evidence="7 9" id="KW-0496">Mitochondrion</keyword>
<feature type="transmembrane region" description="Helical" evidence="9">
    <location>
        <begin position="150"/>
        <end position="170"/>
    </location>
</feature>
<evidence type="ECO:0000313" key="11">
    <source>
        <dbReference type="Proteomes" id="UP001163046"/>
    </source>
</evidence>
<feature type="transmembrane region" description="Helical" evidence="9">
    <location>
        <begin position="268"/>
        <end position="288"/>
    </location>
</feature>
<dbReference type="InterPro" id="IPR004686">
    <property type="entry name" value="Mtc"/>
</dbReference>
<dbReference type="AlphaFoldDB" id="A0A9W9YE03"/>
<evidence type="ECO:0000256" key="3">
    <source>
        <dbReference type="ARBA" id="ARBA00022448"/>
    </source>
</evidence>
<accession>A0A9W9YE03</accession>
<dbReference type="NCBIfam" id="TIGR00798">
    <property type="entry name" value="mtc"/>
    <property type="match status" value="1"/>
</dbReference>
<comment type="similarity">
    <text evidence="2 9">Belongs to the sideroflexin family.</text>
</comment>
<dbReference type="EMBL" id="MU827782">
    <property type="protein sequence ID" value="KAJ7336672.1"/>
    <property type="molecule type" value="Genomic_DNA"/>
</dbReference>
<feature type="transmembrane region" description="Helical" evidence="9">
    <location>
        <begin position="227"/>
        <end position="248"/>
    </location>
</feature>